<comment type="caution">
    <text evidence="1">The sequence shown here is derived from an EMBL/GenBank/DDBJ whole genome shotgun (WGS) entry which is preliminary data.</text>
</comment>
<proteinExistence type="predicted"/>
<keyword evidence="2" id="KW-1185">Reference proteome</keyword>
<gene>
    <name evidence="1" type="ORF">BpHYR1_049032</name>
</gene>
<reference evidence="1 2" key="1">
    <citation type="journal article" date="2018" name="Sci. Rep.">
        <title>Genomic signatures of local adaptation to the degree of environmental predictability in rotifers.</title>
        <authorList>
            <person name="Franch-Gras L."/>
            <person name="Hahn C."/>
            <person name="Garcia-Roger E.M."/>
            <person name="Carmona M.J."/>
            <person name="Serra M."/>
            <person name="Gomez A."/>
        </authorList>
    </citation>
    <scope>NUCLEOTIDE SEQUENCE [LARGE SCALE GENOMIC DNA]</scope>
    <source>
        <strain evidence="1">HYR1</strain>
    </source>
</reference>
<protein>
    <submittedName>
        <fullName evidence="1">Uncharacterized protein</fullName>
    </submittedName>
</protein>
<name>A0A3M7S6K7_BRAPC</name>
<dbReference type="AlphaFoldDB" id="A0A3M7S6K7"/>
<evidence type="ECO:0000313" key="1">
    <source>
        <dbReference type="EMBL" id="RNA31210.1"/>
    </source>
</evidence>
<accession>A0A3M7S6K7</accession>
<dbReference type="EMBL" id="REGN01001970">
    <property type="protein sequence ID" value="RNA31210.1"/>
    <property type="molecule type" value="Genomic_DNA"/>
</dbReference>
<organism evidence="1 2">
    <name type="scientific">Brachionus plicatilis</name>
    <name type="common">Marine rotifer</name>
    <name type="synonym">Brachionus muelleri</name>
    <dbReference type="NCBI Taxonomy" id="10195"/>
    <lineage>
        <taxon>Eukaryota</taxon>
        <taxon>Metazoa</taxon>
        <taxon>Spiralia</taxon>
        <taxon>Gnathifera</taxon>
        <taxon>Rotifera</taxon>
        <taxon>Eurotatoria</taxon>
        <taxon>Monogononta</taxon>
        <taxon>Pseudotrocha</taxon>
        <taxon>Ploima</taxon>
        <taxon>Brachionidae</taxon>
        <taxon>Brachionus</taxon>
    </lineage>
</organism>
<sequence>MKFKNLDSDLVKIFLIGKVVISYHTIPKKHLIVAHSTRKNFLILINKLDRKLVRWLKIITISPLGLLDYTQDSLESNRMQFLIIES</sequence>
<dbReference type="Proteomes" id="UP000276133">
    <property type="component" value="Unassembled WGS sequence"/>
</dbReference>
<evidence type="ECO:0000313" key="2">
    <source>
        <dbReference type="Proteomes" id="UP000276133"/>
    </source>
</evidence>